<accession>A0A921P2F4</accession>
<dbReference type="AlphaFoldDB" id="A0A921P2F4"/>
<comment type="similarity">
    <text evidence="1 2">Belongs to the BolA/IbaG family.</text>
</comment>
<dbReference type="Proteomes" id="UP000717981">
    <property type="component" value="Unassembled WGS sequence"/>
</dbReference>
<evidence type="ECO:0000313" key="3">
    <source>
        <dbReference type="EMBL" id="KAF1690347.1"/>
    </source>
</evidence>
<proteinExistence type="inferred from homology"/>
<dbReference type="InterPro" id="IPR002634">
    <property type="entry name" value="BolA"/>
</dbReference>
<dbReference type="SUPFAM" id="SSF82657">
    <property type="entry name" value="BolA-like"/>
    <property type="match status" value="1"/>
</dbReference>
<gene>
    <name evidence="3" type="ORF">CR938_02595</name>
</gene>
<dbReference type="Gene3D" id="3.30.300.90">
    <property type="entry name" value="BolA-like"/>
    <property type="match status" value="1"/>
</dbReference>
<dbReference type="PIRSF" id="PIRSF003113">
    <property type="entry name" value="BolA"/>
    <property type="match status" value="1"/>
</dbReference>
<dbReference type="RefSeq" id="WP_162123511.1">
    <property type="nucleotide sequence ID" value="NZ_PDWK01000007.1"/>
</dbReference>
<dbReference type="EMBL" id="PDWK01000007">
    <property type="protein sequence ID" value="KAF1690347.1"/>
    <property type="molecule type" value="Genomic_DNA"/>
</dbReference>
<protein>
    <submittedName>
        <fullName evidence="3">BolA family transcriptional regulator</fullName>
    </submittedName>
</protein>
<dbReference type="InterPro" id="IPR050961">
    <property type="entry name" value="BolA/IbaG_stress_morph_reg"/>
</dbReference>
<name>A0A921P2F4_9GAMM</name>
<dbReference type="GO" id="GO:0006351">
    <property type="term" value="P:DNA-templated transcription"/>
    <property type="evidence" value="ECO:0007669"/>
    <property type="project" value="TreeGrafter"/>
</dbReference>
<dbReference type="GO" id="GO:0005829">
    <property type="term" value="C:cytosol"/>
    <property type="evidence" value="ECO:0007669"/>
    <property type="project" value="TreeGrafter"/>
</dbReference>
<evidence type="ECO:0000313" key="4">
    <source>
        <dbReference type="Proteomes" id="UP000717981"/>
    </source>
</evidence>
<comment type="caution">
    <text evidence="3">The sequence shown here is derived from an EMBL/GenBank/DDBJ whole genome shotgun (WGS) entry which is preliminary data.</text>
</comment>
<organism evidence="3 4">
    <name type="scientific">Pseudoxanthomonas taiwanensis</name>
    <dbReference type="NCBI Taxonomy" id="176598"/>
    <lineage>
        <taxon>Bacteria</taxon>
        <taxon>Pseudomonadati</taxon>
        <taxon>Pseudomonadota</taxon>
        <taxon>Gammaproteobacteria</taxon>
        <taxon>Lysobacterales</taxon>
        <taxon>Lysobacteraceae</taxon>
        <taxon>Pseudoxanthomonas</taxon>
    </lineage>
</organism>
<evidence type="ECO:0000256" key="1">
    <source>
        <dbReference type="ARBA" id="ARBA00005578"/>
    </source>
</evidence>
<dbReference type="InterPro" id="IPR036065">
    <property type="entry name" value="BolA-like_sf"/>
</dbReference>
<dbReference type="FunFam" id="3.30.300.90:FF:000005">
    <property type="entry name" value="BolA family transcriptional regulator"/>
    <property type="match status" value="1"/>
</dbReference>
<dbReference type="Pfam" id="PF01722">
    <property type="entry name" value="BolA"/>
    <property type="match status" value="1"/>
</dbReference>
<dbReference type="PANTHER" id="PTHR46229">
    <property type="entry name" value="BOLA TRANSCRIPTION REGULATOR"/>
    <property type="match status" value="1"/>
</dbReference>
<dbReference type="PANTHER" id="PTHR46229:SF2">
    <property type="entry name" value="BOLA-LIKE PROTEIN 1"/>
    <property type="match status" value="1"/>
</dbReference>
<reference evidence="3" key="1">
    <citation type="submission" date="2017-10" db="EMBL/GenBank/DDBJ databases">
        <title>Whole genome sequencing of members of genus Pseudoxanthomonas.</title>
        <authorList>
            <person name="Kumar S."/>
            <person name="Bansal K."/>
            <person name="Kaur A."/>
            <person name="Patil P."/>
            <person name="Sharma S."/>
            <person name="Patil P.B."/>
        </authorList>
    </citation>
    <scope>NUCLEOTIDE SEQUENCE</scope>
    <source>
        <strain evidence="3">DSM 22914</strain>
    </source>
</reference>
<sequence length="79" mass="8313">MDAETIRRMIEAGLPGAQARVQGDDGVHFEATVVSEAFRGKLPLARHRMVYATLGDLMGGAIHALALKTLTPEEAGGPA</sequence>
<evidence type="ECO:0000256" key="2">
    <source>
        <dbReference type="RuleBase" id="RU003860"/>
    </source>
</evidence>
<keyword evidence="4" id="KW-1185">Reference proteome</keyword>
<dbReference type="OrthoDB" id="9801469at2"/>